<dbReference type="KEGG" id="bman:114247813"/>
<accession>A0A6J2K8Q2</accession>
<evidence type="ECO:0000313" key="3">
    <source>
        <dbReference type="Proteomes" id="UP000504629"/>
    </source>
</evidence>
<name>A0A6J2K8Q2_BOMMA</name>
<dbReference type="Proteomes" id="UP000504629">
    <property type="component" value="Unplaced"/>
</dbReference>
<organism evidence="3 4">
    <name type="scientific">Bombyx mandarina</name>
    <name type="common">Wild silk moth</name>
    <name type="synonym">Wild silkworm</name>
    <dbReference type="NCBI Taxonomy" id="7092"/>
    <lineage>
        <taxon>Eukaryota</taxon>
        <taxon>Metazoa</taxon>
        <taxon>Ecdysozoa</taxon>
        <taxon>Arthropoda</taxon>
        <taxon>Hexapoda</taxon>
        <taxon>Insecta</taxon>
        <taxon>Pterygota</taxon>
        <taxon>Neoptera</taxon>
        <taxon>Endopterygota</taxon>
        <taxon>Lepidoptera</taxon>
        <taxon>Glossata</taxon>
        <taxon>Ditrysia</taxon>
        <taxon>Bombycoidea</taxon>
        <taxon>Bombycidae</taxon>
        <taxon>Bombycinae</taxon>
        <taxon>Bombyx</taxon>
    </lineage>
</organism>
<evidence type="ECO:0000256" key="2">
    <source>
        <dbReference type="SAM" id="MobiDB-lite"/>
    </source>
</evidence>
<dbReference type="PANTHER" id="PTHR11505">
    <property type="entry name" value="L1 TRANSPOSABLE ELEMENT-RELATED"/>
    <property type="match status" value="1"/>
</dbReference>
<evidence type="ECO:0000313" key="4">
    <source>
        <dbReference type="RefSeq" id="XP_028036664.1"/>
    </source>
</evidence>
<protein>
    <submittedName>
        <fullName evidence="4">Uncharacterized protein LOC114247813</fullName>
    </submittedName>
</protein>
<sequence length="277" mass="32355">MEEIMKALQNIQKELNAQKIEIQKSGEKVTEQVTLNIINKLEEKFSILEEKHQTLKENVEQQEKRIQFMEKQARQRNIIFFGIEESETSYHNLENNILQFISERLLLKLDCRDIQEIKRVGKKGDKPRPIIVTFSTLGSKVSILKHKRLLKDTQYYLNKDYPKYILEKRKELQEEANREREKGNKVTIKYDKLVILKSNNKRILMTSPESDPNSQALVGNSTTRPIKKKIKQSNPYIPRSNSVSEGVLKPSILSYLVNNNVNTPHNQTNDKTINLHS</sequence>
<keyword evidence="1" id="KW-0175">Coiled coil</keyword>
<dbReference type="OrthoDB" id="7417618at2759"/>
<dbReference type="RefSeq" id="XP_028036664.1">
    <property type="nucleotide sequence ID" value="XM_028180863.1"/>
</dbReference>
<dbReference type="AlphaFoldDB" id="A0A6J2K8Q2"/>
<proteinExistence type="predicted"/>
<evidence type="ECO:0000256" key="1">
    <source>
        <dbReference type="SAM" id="Coils"/>
    </source>
</evidence>
<dbReference type="Gene3D" id="3.30.70.1820">
    <property type="entry name" value="L1 transposable element, RRM domain"/>
    <property type="match status" value="1"/>
</dbReference>
<dbReference type="GeneID" id="114247813"/>
<feature type="compositionally biased region" description="Polar residues" evidence="2">
    <location>
        <begin position="207"/>
        <end position="224"/>
    </location>
</feature>
<dbReference type="InterPro" id="IPR004244">
    <property type="entry name" value="Transposase_22"/>
</dbReference>
<feature type="region of interest" description="Disordered" evidence="2">
    <location>
        <begin position="206"/>
        <end position="225"/>
    </location>
</feature>
<keyword evidence="3" id="KW-1185">Reference proteome</keyword>
<gene>
    <name evidence="4" type="primary">LOC114247813</name>
</gene>
<feature type="coiled-coil region" evidence="1">
    <location>
        <begin position="1"/>
        <end position="103"/>
    </location>
</feature>
<reference evidence="4" key="1">
    <citation type="submission" date="2025-08" db="UniProtKB">
        <authorList>
            <consortium name="RefSeq"/>
        </authorList>
    </citation>
    <scope>IDENTIFICATION</scope>
    <source>
        <tissue evidence="4">Silk gland</tissue>
    </source>
</reference>